<name>A0AAN9ES61_CLITE</name>
<dbReference type="AlphaFoldDB" id="A0AAN9ES61"/>
<evidence type="ECO:0000313" key="2">
    <source>
        <dbReference type="EMBL" id="KAK7262228.1"/>
    </source>
</evidence>
<dbReference type="EMBL" id="JAYKXN010000008">
    <property type="protein sequence ID" value="KAK7262228.1"/>
    <property type="molecule type" value="Genomic_DNA"/>
</dbReference>
<organism evidence="2 3">
    <name type="scientific">Clitoria ternatea</name>
    <name type="common">Butterfly pea</name>
    <dbReference type="NCBI Taxonomy" id="43366"/>
    <lineage>
        <taxon>Eukaryota</taxon>
        <taxon>Viridiplantae</taxon>
        <taxon>Streptophyta</taxon>
        <taxon>Embryophyta</taxon>
        <taxon>Tracheophyta</taxon>
        <taxon>Spermatophyta</taxon>
        <taxon>Magnoliopsida</taxon>
        <taxon>eudicotyledons</taxon>
        <taxon>Gunneridae</taxon>
        <taxon>Pentapetalae</taxon>
        <taxon>rosids</taxon>
        <taxon>fabids</taxon>
        <taxon>Fabales</taxon>
        <taxon>Fabaceae</taxon>
        <taxon>Papilionoideae</taxon>
        <taxon>50 kb inversion clade</taxon>
        <taxon>NPAAA clade</taxon>
        <taxon>indigoferoid/millettioid clade</taxon>
        <taxon>Phaseoleae</taxon>
        <taxon>Clitoria</taxon>
    </lineage>
</organism>
<keyword evidence="3" id="KW-1185">Reference proteome</keyword>
<comment type="caution">
    <text evidence="2">The sequence shown here is derived from an EMBL/GenBank/DDBJ whole genome shotgun (WGS) entry which is preliminary data.</text>
</comment>
<protein>
    <submittedName>
        <fullName evidence="2">Uncharacterized protein</fullName>
    </submittedName>
</protein>
<evidence type="ECO:0000256" key="1">
    <source>
        <dbReference type="SAM" id="MobiDB-lite"/>
    </source>
</evidence>
<proteinExistence type="predicted"/>
<accession>A0AAN9ES61</accession>
<dbReference type="Proteomes" id="UP001359559">
    <property type="component" value="Unassembled WGS sequence"/>
</dbReference>
<feature type="region of interest" description="Disordered" evidence="1">
    <location>
        <begin position="1"/>
        <end position="30"/>
    </location>
</feature>
<sequence length="139" mass="15411">MQGRSEGSSESEDPAFGTEQTNSRGINSMGVGNIDLNLGYQPSQTVKNSEKVKKDSGSMINESMNQMAETLSSHVSVIVSKSNNEAASVDFALEMLHKFPEYADKTFFAKCVRVLRDKDVRLWFTRIKAVTPLISLFLI</sequence>
<gene>
    <name evidence="2" type="ORF">RJT34_29791</name>
</gene>
<reference evidence="2 3" key="1">
    <citation type="submission" date="2024-01" db="EMBL/GenBank/DDBJ databases">
        <title>The genomes of 5 underutilized Papilionoideae crops provide insights into root nodulation and disease resistance.</title>
        <authorList>
            <person name="Yuan L."/>
        </authorList>
    </citation>
    <scope>NUCLEOTIDE SEQUENCE [LARGE SCALE GENOMIC DNA]</scope>
    <source>
        <strain evidence="2">LY-2023</strain>
        <tissue evidence="2">Leaf</tissue>
    </source>
</reference>
<evidence type="ECO:0000313" key="3">
    <source>
        <dbReference type="Proteomes" id="UP001359559"/>
    </source>
</evidence>